<keyword evidence="1" id="KW-0175">Coiled coil</keyword>
<gene>
    <name evidence="3" type="ORF">F511_06927</name>
</gene>
<sequence>MKTRSDKRPNRNNDRKVLVAEESNKNWEDSDSDSSSSSYSSSDSEQEEVHFLMANQPPDDEVFDFSNIEFTREDLINALNEMVHEYKKLSQTFEEVKAENINLKNSSVEPSTIQLGETDSLQIKLSKLKTEKESLRLRSCELKSENERLNLVMSSWTQSSVSLSKLQETQKPLNDKYGLGFNAGESSSGETCTQSNLAKAGSKSFVQNQQRCGSKKVKSEWRKVQHRRDLNGPHSKPKLNRSHHIPAHTLMDFHTRKTVKVEQASVFIRSESTVQGERRVISDLIIYLSGVLLFDTLSDMASSFITNSLQVNFDSVLGIQDNEGMIQMFRALKATRLRGFLGCPSVLSIGATFFEVLKEMADRTTKRSKGFAAQICVLLKGDPAVTLGEAKTFHPLKIISAKTVNTYIATNKTIDARGESDEPEVAKQHSSSDSSMNFTDDILQGADTIVEQILVPSTAAPATDINEQFTQLRASISQLSIKQLKTQSSIGNLQNHLLSDDLEKASANARTQHDQDLRGARAQSGIFSTDLADIRKEEQYATLSANLVELITFVTKGRDDKKEEVGSSHDRGQPPPEDRSKLGSGAGSSGSRMVDLYSERFSRYFLKEQSADVVVSISRYRFEIQRVLLRSIKRQRSSKLERRRWSAQLHISRYYLEVIINRYFLEEIISCLVYSLEVVGVHSYISADTILK</sequence>
<feature type="compositionally biased region" description="Basic and acidic residues" evidence="2">
    <location>
        <begin position="415"/>
        <end position="427"/>
    </location>
</feature>
<dbReference type="AlphaFoldDB" id="A0A2Z7BWN5"/>
<feature type="compositionally biased region" description="Polar residues" evidence="2">
    <location>
        <begin position="428"/>
        <end position="437"/>
    </location>
</feature>
<evidence type="ECO:0000256" key="2">
    <source>
        <dbReference type="SAM" id="MobiDB-lite"/>
    </source>
</evidence>
<keyword evidence="3" id="KW-0808">Transferase</keyword>
<feature type="coiled-coil region" evidence="1">
    <location>
        <begin position="72"/>
        <end position="138"/>
    </location>
</feature>
<evidence type="ECO:0000313" key="4">
    <source>
        <dbReference type="Proteomes" id="UP000250235"/>
    </source>
</evidence>
<evidence type="ECO:0000313" key="3">
    <source>
        <dbReference type="EMBL" id="KZV38869.1"/>
    </source>
</evidence>
<feature type="region of interest" description="Disordered" evidence="2">
    <location>
        <begin position="208"/>
        <end position="241"/>
    </location>
</feature>
<feature type="compositionally biased region" description="Basic and acidic residues" evidence="2">
    <location>
        <begin position="1"/>
        <end position="28"/>
    </location>
</feature>
<accession>A0A2Z7BWN5</accession>
<feature type="compositionally biased region" description="Low complexity" evidence="2">
    <location>
        <begin position="33"/>
        <end position="43"/>
    </location>
</feature>
<keyword evidence="4" id="KW-1185">Reference proteome</keyword>
<feature type="compositionally biased region" description="Basic and acidic residues" evidence="2">
    <location>
        <begin position="217"/>
        <end position="231"/>
    </location>
</feature>
<reference evidence="3 4" key="1">
    <citation type="journal article" date="2015" name="Proc. Natl. Acad. Sci. U.S.A.">
        <title>The resurrection genome of Boea hygrometrica: A blueprint for survival of dehydration.</title>
        <authorList>
            <person name="Xiao L."/>
            <person name="Yang G."/>
            <person name="Zhang L."/>
            <person name="Yang X."/>
            <person name="Zhao S."/>
            <person name="Ji Z."/>
            <person name="Zhou Q."/>
            <person name="Hu M."/>
            <person name="Wang Y."/>
            <person name="Chen M."/>
            <person name="Xu Y."/>
            <person name="Jin H."/>
            <person name="Xiao X."/>
            <person name="Hu G."/>
            <person name="Bao F."/>
            <person name="Hu Y."/>
            <person name="Wan P."/>
            <person name="Li L."/>
            <person name="Deng X."/>
            <person name="Kuang T."/>
            <person name="Xiang C."/>
            <person name="Zhu J.K."/>
            <person name="Oliver M.J."/>
            <person name="He Y."/>
        </authorList>
    </citation>
    <scope>NUCLEOTIDE SEQUENCE [LARGE SCALE GENOMIC DNA]</scope>
    <source>
        <strain evidence="4">cv. XS01</strain>
    </source>
</reference>
<keyword evidence="3" id="KW-0418">Kinase</keyword>
<organism evidence="3 4">
    <name type="scientific">Dorcoceras hygrometricum</name>
    <dbReference type="NCBI Taxonomy" id="472368"/>
    <lineage>
        <taxon>Eukaryota</taxon>
        <taxon>Viridiplantae</taxon>
        <taxon>Streptophyta</taxon>
        <taxon>Embryophyta</taxon>
        <taxon>Tracheophyta</taxon>
        <taxon>Spermatophyta</taxon>
        <taxon>Magnoliopsida</taxon>
        <taxon>eudicotyledons</taxon>
        <taxon>Gunneridae</taxon>
        <taxon>Pentapetalae</taxon>
        <taxon>asterids</taxon>
        <taxon>lamiids</taxon>
        <taxon>Lamiales</taxon>
        <taxon>Gesneriaceae</taxon>
        <taxon>Didymocarpoideae</taxon>
        <taxon>Trichosporeae</taxon>
        <taxon>Loxocarpinae</taxon>
        <taxon>Dorcoceras</taxon>
    </lineage>
</organism>
<proteinExistence type="predicted"/>
<dbReference type="EMBL" id="KV001692">
    <property type="protein sequence ID" value="KZV38869.1"/>
    <property type="molecule type" value="Genomic_DNA"/>
</dbReference>
<dbReference type="Proteomes" id="UP000250235">
    <property type="component" value="Unassembled WGS sequence"/>
</dbReference>
<feature type="region of interest" description="Disordered" evidence="2">
    <location>
        <begin position="1"/>
        <end position="48"/>
    </location>
</feature>
<feature type="compositionally biased region" description="Basic and acidic residues" evidence="2">
    <location>
        <begin position="561"/>
        <end position="581"/>
    </location>
</feature>
<name>A0A2Z7BWN5_9LAMI</name>
<protein>
    <submittedName>
        <fullName evidence="3">Gamma-glutamyl kinase (ISS)</fullName>
    </submittedName>
</protein>
<feature type="region of interest" description="Disordered" evidence="2">
    <location>
        <begin position="561"/>
        <end position="591"/>
    </location>
</feature>
<dbReference type="GO" id="GO:0016301">
    <property type="term" value="F:kinase activity"/>
    <property type="evidence" value="ECO:0007669"/>
    <property type="project" value="UniProtKB-KW"/>
</dbReference>
<feature type="region of interest" description="Disordered" evidence="2">
    <location>
        <begin position="415"/>
        <end position="437"/>
    </location>
</feature>
<evidence type="ECO:0000256" key="1">
    <source>
        <dbReference type="SAM" id="Coils"/>
    </source>
</evidence>